<dbReference type="Proteomes" id="UP001164459">
    <property type="component" value="Chromosome"/>
</dbReference>
<evidence type="ECO:0008006" key="5">
    <source>
        <dbReference type="Google" id="ProtNLM"/>
    </source>
</evidence>
<feature type="compositionally biased region" description="Polar residues" evidence="1">
    <location>
        <begin position="88"/>
        <end position="98"/>
    </location>
</feature>
<feature type="chain" id="PRO_5047273439" description="MYXO-CTERM domain-containing protein" evidence="2">
    <location>
        <begin position="21"/>
        <end position="135"/>
    </location>
</feature>
<reference evidence="3" key="1">
    <citation type="submission" date="2022-11" db="EMBL/GenBank/DDBJ databases">
        <title>Minimal conservation of predation-associated metabolite biosynthetic gene clusters underscores biosynthetic potential of Myxococcota including descriptions for ten novel species: Archangium lansinium sp. nov., Myxococcus landrumus sp. nov., Nannocystis bai.</title>
        <authorList>
            <person name="Ahearne A."/>
            <person name="Stevens C."/>
            <person name="Dowd S."/>
        </authorList>
    </citation>
    <scope>NUCLEOTIDE SEQUENCE</scope>
    <source>
        <strain evidence="3">Fl3</strain>
    </source>
</reference>
<dbReference type="RefSeq" id="WP_269037225.1">
    <property type="nucleotide sequence ID" value="NZ_CP114040.1"/>
</dbReference>
<accession>A0ABY7H6I3</accession>
<evidence type="ECO:0000256" key="2">
    <source>
        <dbReference type="SAM" id="SignalP"/>
    </source>
</evidence>
<keyword evidence="4" id="KW-1185">Reference proteome</keyword>
<organism evidence="3 4">
    <name type="scientific">Nannocystis punicea</name>
    <dbReference type="NCBI Taxonomy" id="2995304"/>
    <lineage>
        <taxon>Bacteria</taxon>
        <taxon>Pseudomonadati</taxon>
        <taxon>Myxococcota</taxon>
        <taxon>Polyangia</taxon>
        <taxon>Nannocystales</taxon>
        <taxon>Nannocystaceae</taxon>
        <taxon>Nannocystis</taxon>
    </lineage>
</organism>
<dbReference type="InterPro" id="IPR017756">
    <property type="entry name" value="TM_Gly-Cys-Arg_CS"/>
</dbReference>
<dbReference type="NCBIfam" id="TIGR03382">
    <property type="entry name" value="GC_trans_RRR"/>
    <property type="match status" value="1"/>
</dbReference>
<feature type="region of interest" description="Disordered" evidence="1">
    <location>
        <begin position="84"/>
        <end position="106"/>
    </location>
</feature>
<gene>
    <name evidence="3" type="ORF">O0S08_01905</name>
</gene>
<evidence type="ECO:0000313" key="3">
    <source>
        <dbReference type="EMBL" id="WAS94890.1"/>
    </source>
</evidence>
<proteinExistence type="predicted"/>
<name>A0ABY7H6I3_9BACT</name>
<feature type="signal peptide" evidence="2">
    <location>
        <begin position="1"/>
        <end position="20"/>
    </location>
</feature>
<sequence>MHLRRWSLACFLLVPATARADVPPPPSFASCQGASQGEACQLDAGGSGRCAPATCSKLDYSQGSPPRSVEYDCLRCAAQAAAGDAKVSGSTPATSAESQPPAVKQGCNVDPTAGMLGVLVALAGLRRRRHAVGSM</sequence>
<evidence type="ECO:0000256" key="1">
    <source>
        <dbReference type="SAM" id="MobiDB-lite"/>
    </source>
</evidence>
<dbReference type="EMBL" id="CP114040">
    <property type="protein sequence ID" value="WAS94890.1"/>
    <property type="molecule type" value="Genomic_DNA"/>
</dbReference>
<protein>
    <recommendedName>
        <fullName evidence="5">MYXO-CTERM domain-containing protein</fullName>
    </recommendedName>
</protein>
<keyword evidence="2" id="KW-0732">Signal</keyword>
<evidence type="ECO:0000313" key="4">
    <source>
        <dbReference type="Proteomes" id="UP001164459"/>
    </source>
</evidence>